<dbReference type="AlphaFoldDB" id="A0A9P6EBS6"/>
<dbReference type="PROSITE" id="PS51257">
    <property type="entry name" value="PROKAR_LIPOPROTEIN"/>
    <property type="match status" value="1"/>
</dbReference>
<evidence type="ECO:0000313" key="3">
    <source>
        <dbReference type="Proteomes" id="UP000807306"/>
    </source>
</evidence>
<keyword evidence="1" id="KW-1133">Transmembrane helix</keyword>
<comment type="caution">
    <text evidence="2">The sequence shown here is derived from an EMBL/GenBank/DDBJ whole genome shotgun (WGS) entry which is preliminary data.</text>
</comment>
<evidence type="ECO:0000313" key="2">
    <source>
        <dbReference type="EMBL" id="KAF9526047.1"/>
    </source>
</evidence>
<reference evidence="2" key="1">
    <citation type="submission" date="2020-11" db="EMBL/GenBank/DDBJ databases">
        <authorList>
            <consortium name="DOE Joint Genome Institute"/>
            <person name="Ahrendt S."/>
            <person name="Riley R."/>
            <person name="Andreopoulos W."/>
            <person name="Labutti K."/>
            <person name="Pangilinan J."/>
            <person name="Ruiz-Duenas F.J."/>
            <person name="Barrasa J.M."/>
            <person name="Sanchez-Garcia M."/>
            <person name="Camarero S."/>
            <person name="Miyauchi S."/>
            <person name="Serrano A."/>
            <person name="Linde D."/>
            <person name="Babiker R."/>
            <person name="Drula E."/>
            <person name="Ayuso-Fernandez I."/>
            <person name="Pacheco R."/>
            <person name="Padilla G."/>
            <person name="Ferreira P."/>
            <person name="Barriuso J."/>
            <person name="Kellner H."/>
            <person name="Castanera R."/>
            <person name="Alfaro M."/>
            <person name="Ramirez L."/>
            <person name="Pisabarro A.G."/>
            <person name="Kuo A."/>
            <person name="Tritt A."/>
            <person name="Lipzen A."/>
            <person name="He G."/>
            <person name="Yan M."/>
            <person name="Ng V."/>
            <person name="Cullen D."/>
            <person name="Martin F."/>
            <person name="Rosso M.-N."/>
            <person name="Henrissat B."/>
            <person name="Hibbett D."/>
            <person name="Martinez A.T."/>
            <person name="Grigoriev I.V."/>
        </authorList>
    </citation>
    <scope>NUCLEOTIDE SEQUENCE</scope>
    <source>
        <strain evidence="2">CBS 506.95</strain>
    </source>
</reference>
<keyword evidence="1" id="KW-0472">Membrane</keyword>
<evidence type="ECO:0000256" key="1">
    <source>
        <dbReference type="SAM" id="Phobius"/>
    </source>
</evidence>
<protein>
    <submittedName>
        <fullName evidence="2">Uncharacterized protein</fullName>
    </submittedName>
</protein>
<feature type="transmembrane region" description="Helical" evidence="1">
    <location>
        <begin position="17"/>
        <end position="37"/>
    </location>
</feature>
<name>A0A9P6EBS6_9AGAR</name>
<organism evidence="2 3">
    <name type="scientific">Crepidotus variabilis</name>
    <dbReference type="NCBI Taxonomy" id="179855"/>
    <lineage>
        <taxon>Eukaryota</taxon>
        <taxon>Fungi</taxon>
        <taxon>Dikarya</taxon>
        <taxon>Basidiomycota</taxon>
        <taxon>Agaricomycotina</taxon>
        <taxon>Agaricomycetes</taxon>
        <taxon>Agaricomycetidae</taxon>
        <taxon>Agaricales</taxon>
        <taxon>Agaricineae</taxon>
        <taxon>Crepidotaceae</taxon>
        <taxon>Crepidotus</taxon>
    </lineage>
</organism>
<gene>
    <name evidence="2" type="ORF">CPB83DRAFT_858581</name>
</gene>
<sequence length="70" mass="7937">MGSHCHRPIAEIEFSNMVLSLISCLFPMIIFAHLAAIRSSEVGIFPSSRVEKEEKFFFHCQGLPHQPIHS</sequence>
<proteinExistence type="predicted"/>
<keyword evidence="1" id="KW-0812">Transmembrane</keyword>
<dbReference type="Proteomes" id="UP000807306">
    <property type="component" value="Unassembled WGS sequence"/>
</dbReference>
<keyword evidence="3" id="KW-1185">Reference proteome</keyword>
<accession>A0A9P6EBS6</accession>
<dbReference type="EMBL" id="MU157876">
    <property type="protein sequence ID" value="KAF9526047.1"/>
    <property type="molecule type" value="Genomic_DNA"/>
</dbReference>